<dbReference type="CDD" id="cd00093">
    <property type="entry name" value="HTH_XRE"/>
    <property type="match status" value="1"/>
</dbReference>
<sequence length="70" mass="7979">MDKTRVGRRIKAFRKLKGFTQLELAKELEIPISVLGGVERGTREPSEVLIQKVSETLNIDTEEIIPKEED</sequence>
<dbReference type="PANTHER" id="PTHR46797">
    <property type="entry name" value="HTH-TYPE TRANSCRIPTIONAL REGULATOR"/>
    <property type="match status" value="1"/>
</dbReference>
<dbReference type="InterPro" id="IPR050807">
    <property type="entry name" value="TransReg_Diox_bact_type"/>
</dbReference>
<dbReference type="PANTHER" id="PTHR46797:SF1">
    <property type="entry name" value="METHYLPHOSPHONATE SYNTHASE"/>
    <property type="match status" value="1"/>
</dbReference>
<dbReference type="InterPro" id="IPR010982">
    <property type="entry name" value="Lambda_DNA-bd_dom_sf"/>
</dbReference>
<keyword evidence="1" id="KW-0238">DNA-binding</keyword>
<dbReference type="InterPro" id="IPR001387">
    <property type="entry name" value="Cro/C1-type_HTH"/>
</dbReference>
<accession>A0ABW4W287</accession>
<organism evidence="3 4">
    <name type="scientific">Ornithinibacillus salinisoli</name>
    <dbReference type="NCBI Taxonomy" id="1848459"/>
    <lineage>
        <taxon>Bacteria</taxon>
        <taxon>Bacillati</taxon>
        <taxon>Bacillota</taxon>
        <taxon>Bacilli</taxon>
        <taxon>Bacillales</taxon>
        <taxon>Bacillaceae</taxon>
        <taxon>Ornithinibacillus</taxon>
    </lineage>
</organism>
<dbReference type="SMART" id="SM00530">
    <property type="entry name" value="HTH_XRE"/>
    <property type="match status" value="1"/>
</dbReference>
<reference evidence="4" key="1">
    <citation type="journal article" date="2019" name="Int. J. Syst. Evol. Microbiol.">
        <title>The Global Catalogue of Microorganisms (GCM) 10K type strain sequencing project: providing services to taxonomists for standard genome sequencing and annotation.</title>
        <authorList>
            <consortium name="The Broad Institute Genomics Platform"/>
            <consortium name="The Broad Institute Genome Sequencing Center for Infectious Disease"/>
            <person name="Wu L."/>
            <person name="Ma J."/>
        </authorList>
    </citation>
    <scope>NUCLEOTIDE SEQUENCE [LARGE SCALE GENOMIC DNA]</scope>
    <source>
        <strain evidence="4">R28</strain>
    </source>
</reference>
<evidence type="ECO:0000256" key="1">
    <source>
        <dbReference type="ARBA" id="ARBA00023125"/>
    </source>
</evidence>
<evidence type="ECO:0000259" key="2">
    <source>
        <dbReference type="PROSITE" id="PS50943"/>
    </source>
</evidence>
<dbReference type="Gene3D" id="1.10.260.40">
    <property type="entry name" value="lambda repressor-like DNA-binding domains"/>
    <property type="match status" value="1"/>
</dbReference>
<protein>
    <submittedName>
        <fullName evidence="3">Helix-turn-helix domain-containing protein</fullName>
    </submittedName>
</protein>
<feature type="domain" description="HTH cro/C1-type" evidence="2">
    <location>
        <begin position="10"/>
        <end position="64"/>
    </location>
</feature>
<dbReference type="Pfam" id="PF01381">
    <property type="entry name" value="HTH_3"/>
    <property type="match status" value="1"/>
</dbReference>
<evidence type="ECO:0000313" key="3">
    <source>
        <dbReference type="EMBL" id="MFD2045548.1"/>
    </source>
</evidence>
<name>A0ABW4W287_9BACI</name>
<gene>
    <name evidence="3" type="ORF">ACFSJF_14815</name>
</gene>
<dbReference type="RefSeq" id="WP_377558192.1">
    <property type="nucleotide sequence ID" value="NZ_JBHUHQ010000020.1"/>
</dbReference>
<dbReference type="Proteomes" id="UP001597383">
    <property type="component" value="Unassembled WGS sequence"/>
</dbReference>
<proteinExistence type="predicted"/>
<dbReference type="SUPFAM" id="SSF47413">
    <property type="entry name" value="lambda repressor-like DNA-binding domains"/>
    <property type="match status" value="1"/>
</dbReference>
<evidence type="ECO:0000313" key="4">
    <source>
        <dbReference type="Proteomes" id="UP001597383"/>
    </source>
</evidence>
<comment type="caution">
    <text evidence="3">The sequence shown here is derived from an EMBL/GenBank/DDBJ whole genome shotgun (WGS) entry which is preliminary data.</text>
</comment>
<dbReference type="EMBL" id="JBHUHQ010000020">
    <property type="protein sequence ID" value="MFD2045548.1"/>
    <property type="molecule type" value="Genomic_DNA"/>
</dbReference>
<dbReference type="PROSITE" id="PS50943">
    <property type="entry name" value="HTH_CROC1"/>
    <property type="match status" value="1"/>
</dbReference>
<keyword evidence="4" id="KW-1185">Reference proteome</keyword>